<dbReference type="GO" id="GO:0004519">
    <property type="term" value="F:endonuclease activity"/>
    <property type="evidence" value="ECO:0007669"/>
    <property type="project" value="UniProtKB-KW"/>
</dbReference>
<keyword evidence="2" id="KW-0255">Endonuclease</keyword>
<evidence type="ECO:0000313" key="2">
    <source>
        <dbReference type="EMBL" id="AFH21118.1"/>
    </source>
</evidence>
<dbReference type="Proteomes" id="UP000011829">
    <property type="component" value="Segment"/>
</dbReference>
<evidence type="ECO:0000313" key="3">
    <source>
        <dbReference type="Proteomes" id="UP000011829"/>
    </source>
</evidence>
<keyword evidence="2" id="KW-0378">Hydrolase</keyword>
<protein>
    <submittedName>
        <fullName evidence="2">HNH endonuclease domain-containing protein</fullName>
    </submittedName>
</protein>
<dbReference type="InterPro" id="IPR003615">
    <property type="entry name" value="HNH_nuc"/>
</dbReference>
<proteinExistence type="predicted"/>
<accession>M1EZH9</accession>
<dbReference type="EMBL" id="JQ691611">
    <property type="protein sequence ID" value="AFH21118.1"/>
    <property type="molecule type" value="Genomic_DNA"/>
</dbReference>
<dbReference type="RefSeq" id="YP_009015196.1">
    <property type="nucleotide sequence ID" value="NC_023717.1"/>
</dbReference>
<sequence>MQFVPGKERKLSEHGTGYYTVRLAKDGVVKTHRAHRLIAETFIPNPLNKPFVNHKNGNKRDNRKVNLEWATEKENIEHAILHGLKPENDRDPLTGRYVLTKK</sequence>
<dbReference type="GeneID" id="18563076"/>
<reference evidence="2 3" key="1">
    <citation type="submission" date="2012-02" db="EMBL/GenBank/DDBJ databases">
        <title>Complete Genome Sequence of Cronobacter sakazakii Bacteriophage CR9.</title>
        <authorList>
            <person name="Shin H."/>
            <person name="Lee J.-H."/>
            <person name="Kim Y."/>
            <person name="Ryu S."/>
        </authorList>
    </citation>
    <scope>NUCLEOTIDE SEQUENCE [LARGE SCALE GENOMIC DNA]</scope>
</reference>
<dbReference type="Pfam" id="PF13392">
    <property type="entry name" value="HNH_3"/>
    <property type="match status" value="1"/>
</dbReference>
<evidence type="ECO:0000259" key="1">
    <source>
        <dbReference type="Pfam" id="PF13392"/>
    </source>
</evidence>
<keyword evidence="2" id="KW-0540">Nuclease</keyword>
<dbReference type="KEGG" id="vg:18563076"/>
<feature type="domain" description="HNH nuclease" evidence="1">
    <location>
        <begin position="33"/>
        <end position="75"/>
    </location>
</feature>
<dbReference type="OrthoDB" id="21336at10239"/>
<organism evidence="2 3">
    <name type="scientific">Cronobacter phage CR9</name>
    <dbReference type="NCBI Taxonomy" id="1162290"/>
    <lineage>
        <taxon>Viruses</taxon>
        <taxon>Duplodnaviria</taxon>
        <taxon>Heunggongvirae</taxon>
        <taxon>Uroviricota</taxon>
        <taxon>Caudoviricetes</taxon>
        <taxon>Vequintavirinae</taxon>
        <taxon>Certrevirus</taxon>
        <taxon>Certrevirus CR9</taxon>
    </lineage>
</organism>
<dbReference type="InterPro" id="IPR044925">
    <property type="entry name" value="His-Me_finger_sf"/>
</dbReference>
<name>M1EZH9_9CAUD</name>
<dbReference type="Gene3D" id="3.90.75.20">
    <property type="match status" value="1"/>
</dbReference>
<gene>
    <name evidence="2" type="ORF">CR9_234</name>
</gene>
<keyword evidence="3" id="KW-1185">Reference proteome</keyword>
<dbReference type="SUPFAM" id="SSF54060">
    <property type="entry name" value="His-Me finger endonucleases"/>
    <property type="match status" value="1"/>
</dbReference>